<dbReference type="SUPFAM" id="SSF52047">
    <property type="entry name" value="RNI-like"/>
    <property type="match status" value="1"/>
</dbReference>
<name>A0A1L9R7P5_ASPWE</name>
<dbReference type="Gene3D" id="3.80.10.10">
    <property type="entry name" value="Ribonuclease Inhibitor"/>
    <property type="match status" value="1"/>
</dbReference>
<accession>A0A1L9R7P5</accession>
<proteinExistence type="predicted"/>
<gene>
    <name evidence="1" type="ORF">ASPWEDRAFT_176052</name>
</gene>
<keyword evidence="2" id="KW-1185">Reference proteome</keyword>
<evidence type="ECO:0000313" key="2">
    <source>
        <dbReference type="Proteomes" id="UP000184383"/>
    </source>
</evidence>
<sequence length="314" mass="36227">MNPVNGFILRLPDEFLVVILETASEHDPQRPDDRIRYSYDSCKSLAFVCHRFNRIVAPFLYHTINFNVSAPLRTTTKTKQPDLHGGFTVVFKDESHTKATWELLRHASNYMTELRRLDLHRNNLGVHLSDLMEVDILSLEELNISGMSSSSYNRIPIPASYPENVVIPINKRRTASFRKLHLSHFQAIPTATSEIINWSKHLTHFKLSFFMSVYPLYLQDLNSCLHHHHQYTLRSIDIGYLSDERRPRFYAVDSPNLEELTLSRWLMPEKGLQFTSADADALLGPKLRTFHLTLRYSIGILRDGTMSGSRRSSG</sequence>
<dbReference type="OrthoDB" id="4840564at2759"/>
<protein>
    <submittedName>
        <fullName evidence="1">Uncharacterized protein</fullName>
    </submittedName>
</protein>
<organism evidence="1 2">
    <name type="scientific">Aspergillus wentii DTO 134E9</name>
    <dbReference type="NCBI Taxonomy" id="1073089"/>
    <lineage>
        <taxon>Eukaryota</taxon>
        <taxon>Fungi</taxon>
        <taxon>Dikarya</taxon>
        <taxon>Ascomycota</taxon>
        <taxon>Pezizomycotina</taxon>
        <taxon>Eurotiomycetes</taxon>
        <taxon>Eurotiomycetidae</taxon>
        <taxon>Eurotiales</taxon>
        <taxon>Aspergillaceae</taxon>
        <taxon>Aspergillus</taxon>
        <taxon>Aspergillus subgen. Cremei</taxon>
    </lineage>
</organism>
<dbReference type="EMBL" id="KV878216">
    <property type="protein sequence ID" value="OJJ30945.1"/>
    <property type="molecule type" value="Genomic_DNA"/>
</dbReference>
<dbReference type="VEuPathDB" id="FungiDB:ASPWEDRAFT_176052"/>
<dbReference type="Proteomes" id="UP000184383">
    <property type="component" value="Unassembled WGS sequence"/>
</dbReference>
<evidence type="ECO:0000313" key="1">
    <source>
        <dbReference type="EMBL" id="OJJ30945.1"/>
    </source>
</evidence>
<dbReference type="AlphaFoldDB" id="A0A1L9R7P5"/>
<dbReference type="InterPro" id="IPR032675">
    <property type="entry name" value="LRR_dom_sf"/>
</dbReference>
<reference evidence="2" key="1">
    <citation type="journal article" date="2017" name="Genome Biol.">
        <title>Comparative genomics reveals high biological diversity and specific adaptations in the industrially and medically important fungal genus Aspergillus.</title>
        <authorList>
            <person name="de Vries R.P."/>
            <person name="Riley R."/>
            <person name="Wiebenga A."/>
            <person name="Aguilar-Osorio G."/>
            <person name="Amillis S."/>
            <person name="Uchima C.A."/>
            <person name="Anderluh G."/>
            <person name="Asadollahi M."/>
            <person name="Askin M."/>
            <person name="Barry K."/>
            <person name="Battaglia E."/>
            <person name="Bayram O."/>
            <person name="Benocci T."/>
            <person name="Braus-Stromeyer S.A."/>
            <person name="Caldana C."/>
            <person name="Canovas D."/>
            <person name="Cerqueira G.C."/>
            <person name="Chen F."/>
            <person name="Chen W."/>
            <person name="Choi C."/>
            <person name="Clum A."/>
            <person name="Dos Santos R.A."/>
            <person name="Damasio A.R."/>
            <person name="Diallinas G."/>
            <person name="Emri T."/>
            <person name="Fekete E."/>
            <person name="Flipphi M."/>
            <person name="Freyberg S."/>
            <person name="Gallo A."/>
            <person name="Gournas C."/>
            <person name="Habgood R."/>
            <person name="Hainaut M."/>
            <person name="Harispe M.L."/>
            <person name="Henrissat B."/>
            <person name="Hilden K.S."/>
            <person name="Hope R."/>
            <person name="Hossain A."/>
            <person name="Karabika E."/>
            <person name="Karaffa L."/>
            <person name="Karanyi Z."/>
            <person name="Krasevec N."/>
            <person name="Kuo A."/>
            <person name="Kusch H."/>
            <person name="LaButti K."/>
            <person name="Lagendijk E.L."/>
            <person name="Lapidus A."/>
            <person name="Levasseur A."/>
            <person name="Lindquist E."/>
            <person name="Lipzen A."/>
            <person name="Logrieco A.F."/>
            <person name="MacCabe A."/>
            <person name="Maekelae M.R."/>
            <person name="Malavazi I."/>
            <person name="Melin P."/>
            <person name="Meyer V."/>
            <person name="Mielnichuk N."/>
            <person name="Miskei M."/>
            <person name="Molnar A.P."/>
            <person name="Mule G."/>
            <person name="Ngan C.Y."/>
            <person name="Orejas M."/>
            <person name="Orosz E."/>
            <person name="Ouedraogo J.P."/>
            <person name="Overkamp K.M."/>
            <person name="Park H.-S."/>
            <person name="Perrone G."/>
            <person name="Piumi F."/>
            <person name="Punt P.J."/>
            <person name="Ram A.F."/>
            <person name="Ramon A."/>
            <person name="Rauscher S."/>
            <person name="Record E."/>
            <person name="Riano-Pachon D.M."/>
            <person name="Robert V."/>
            <person name="Roehrig J."/>
            <person name="Ruller R."/>
            <person name="Salamov A."/>
            <person name="Salih N.S."/>
            <person name="Samson R.A."/>
            <person name="Sandor E."/>
            <person name="Sanguinetti M."/>
            <person name="Schuetze T."/>
            <person name="Sepcic K."/>
            <person name="Shelest E."/>
            <person name="Sherlock G."/>
            <person name="Sophianopoulou V."/>
            <person name="Squina F.M."/>
            <person name="Sun H."/>
            <person name="Susca A."/>
            <person name="Todd R.B."/>
            <person name="Tsang A."/>
            <person name="Unkles S.E."/>
            <person name="van de Wiele N."/>
            <person name="van Rossen-Uffink D."/>
            <person name="Oliveira J.V."/>
            <person name="Vesth T.C."/>
            <person name="Visser J."/>
            <person name="Yu J.-H."/>
            <person name="Zhou M."/>
            <person name="Andersen M.R."/>
            <person name="Archer D.B."/>
            <person name="Baker S.E."/>
            <person name="Benoit I."/>
            <person name="Brakhage A.A."/>
            <person name="Braus G.H."/>
            <person name="Fischer R."/>
            <person name="Frisvad J.C."/>
            <person name="Goldman G.H."/>
            <person name="Houbraken J."/>
            <person name="Oakley B."/>
            <person name="Pocsi I."/>
            <person name="Scazzocchio C."/>
            <person name="Seiboth B."/>
            <person name="vanKuyk P.A."/>
            <person name="Wortman J."/>
            <person name="Dyer P.S."/>
            <person name="Grigoriev I.V."/>
        </authorList>
    </citation>
    <scope>NUCLEOTIDE SEQUENCE [LARGE SCALE GENOMIC DNA]</scope>
    <source>
        <strain evidence="2">DTO 134E9</strain>
    </source>
</reference>
<dbReference type="RefSeq" id="XP_040684622.1">
    <property type="nucleotide sequence ID" value="XM_040831451.1"/>
</dbReference>
<dbReference type="GeneID" id="63747299"/>